<evidence type="ECO:0000313" key="1">
    <source>
        <dbReference type="EMBL" id="KAJ8621300.1"/>
    </source>
</evidence>
<reference evidence="1 2" key="1">
    <citation type="journal article" date="2022" name="Hortic Res">
        <title>A haplotype resolved chromosomal level avocado genome allows analysis of novel avocado genes.</title>
        <authorList>
            <person name="Nath O."/>
            <person name="Fletcher S.J."/>
            <person name="Hayward A."/>
            <person name="Shaw L.M."/>
            <person name="Masouleh A.K."/>
            <person name="Furtado A."/>
            <person name="Henry R.J."/>
            <person name="Mitter N."/>
        </authorList>
    </citation>
    <scope>NUCLEOTIDE SEQUENCE [LARGE SCALE GENOMIC DNA]</scope>
    <source>
        <strain evidence="2">cv. Hass</strain>
    </source>
</reference>
<sequence>MSANNGDGDWPRDLAAISCASACADLTLEALFEGGDGSGWGEAGDLGEEADGGSNWPEVKAALPLGLASSSAMLLFMVSDGLKTKKVVDGD</sequence>
<accession>A0ACC2KJH2</accession>
<organism evidence="1 2">
    <name type="scientific">Persea americana</name>
    <name type="common">Avocado</name>
    <dbReference type="NCBI Taxonomy" id="3435"/>
    <lineage>
        <taxon>Eukaryota</taxon>
        <taxon>Viridiplantae</taxon>
        <taxon>Streptophyta</taxon>
        <taxon>Embryophyta</taxon>
        <taxon>Tracheophyta</taxon>
        <taxon>Spermatophyta</taxon>
        <taxon>Magnoliopsida</taxon>
        <taxon>Magnoliidae</taxon>
        <taxon>Laurales</taxon>
        <taxon>Lauraceae</taxon>
        <taxon>Persea</taxon>
    </lineage>
</organism>
<keyword evidence="2" id="KW-1185">Reference proteome</keyword>
<proteinExistence type="predicted"/>
<dbReference type="EMBL" id="CM056817">
    <property type="protein sequence ID" value="KAJ8621300.1"/>
    <property type="molecule type" value="Genomic_DNA"/>
</dbReference>
<dbReference type="Proteomes" id="UP001234297">
    <property type="component" value="Chromosome 9"/>
</dbReference>
<evidence type="ECO:0000313" key="2">
    <source>
        <dbReference type="Proteomes" id="UP001234297"/>
    </source>
</evidence>
<name>A0ACC2KJH2_PERAE</name>
<protein>
    <submittedName>
        <fullName evidence="1">Uncharacterized protein</fullName>
    </submittedName>
</protein>
<gene>
    <name evidence="1" type="ORF">MRB53_029829</name>
</gene>
<comment type="caution">
    <text evidence="1">The sequence shown here is derived from an EMBL/GenBank/DDBJ whole genome shotgun (WGS) entry which is preliminary data.</text>
</comment>